<feature type="compositionally biased region" description="Polar residues" evidence="1">
    <location>
        <begin position="207"/>
        <end position="225"/>
    </location>
</feature>
<dbReference type="PANTHER" id="PTHR21166:SF2">
    <property type="entry name" value="CELL DIVISION CONTROL PROTEIN 24 OB DOMAIN-CONTAINING PROTEIN-RELATED"/>
    <property type="match status" value="1"/>
</dbReference>
<dbReference type="Proteomes" id="UP001174694">
    <property type="component" value="Unassembled WGS sequence"/>
</dbReference>
<evidence type="ECO:0000256" key="1">
    <source>
        <dbReference type="SAM" id="MobiDB-lite"/>
    </source>
</evidence>
<name>A0AA38RQU3_9PEZI</name>
<dbReference type="GO" id="GO:0000712">
    <property type="term" value="P:resolution of meiotic recombination intermediates"/>
    <property type="evidence" value="ECO:0007669"/>
    <property type="project" value="TreeGrafter"/>
</dbReference>
<reference evidence="2" key="1">
    <citation type="submission" date="2022-07" db="EMBL/GenBank/DDBJ databases">
        <title>Fungi with potential for degradation of polypropylene.</title>
        <authorList>
            <person name="Gostincar C."/>
        </authorList>
    </citation>
    <scope>NUCLEOTIDE SEQUENCE</scope>
    <source>
        <strain evidence="2">EXF-13308</strain>
    </source>
</reference>
<gene>
    <name evidence="2" type="ORF">NKR23_g1501</name>
</gene>
<feature type="region of interest" description="Disordered" evidence="1">
    <location>
        <begin position="1"/>
        <end position="30"/>
    </location>
</feature>
<evidence type="ECO:0000313" key="2">
    <source>
        <dbReference type="EMBL" id="KAJ9156468.1"/>
    </source>
</evidence>
<feature type="compositionally biased region" description="Polar residues" evidence="1">
    <location>
        <begin position="1"/>
        <end position="10"/>
    </location>
</feature>
<dbReference type="Gene3D" id="2.40.50.140">
    <property type="entry name" value="Nucleic acid-binding proteins"/>
    <property type="match status" value="1"/>
</dbReference>
<dbReference type="InterPro" id="IPR052469">
    <property type="entry name" value="MEIOB"/>
</dbReference>
<dbReference type="GO" id="GO:0003697">
    <property type="term" value="F:single-stranded DNA binding"/>
    <property type="evidence" value="ECO:0007669"/>
    <property type="project" value="TreeGrafter"/>
</dbReference>
<comment type="caution">
    <text evidence="2">The sequence shown here is derived from an EMBL/GenBank/DDBJ whole genome shotgun (WGS) entry which is preliminary data.</text>
</comment>
<dbReference type="EMBL" id="JANBVO010000002">
    <property type="protein sequence ID" value="KAJ9156468.1"/>
    <property type="molecule type" value="Genomic_DNA"/>
</dbReference>
<evidence type="ECO:0000313" key="3">
    <source>
        <dbReference type="Proteomes" id="UP001174694"/>
    </source>
</evidence>
<feature type="region of interest" description="Disordered" evidence="1">
    <location>
        <begin position="184"/>
        <end position="225"/>
    </location>
</feature>
<evidence type="ECO:0008006" key="4">
    <source>
        <dbReference type="Google" id="ProtNLM"/>
    </source>
</evidence>
<feature type="compositionally biased region" description="Low complexity" evidence="1">
    <location>
        <begin position="16"/>
        <end position="28"/>
    </location>
</feature>
<dbReference type="InterPro" id="IPR012340">
    <property type="entry name" value="NA-bd_OB-fold"/>
</dbReference>
<dbReference type="PANTHER" id="PTHR21166">
    <property type="entry name" value="CELL DIVISION CONTROL PROTEIN 24 OB DOMAIN-CONTAINING PROTEIN-RELATED"/>
    <property type="match status" value="1"/>
</dbReference>
<proteinExistence type="predicted"/>
<dbReference type="GO" id="GO:0008310">
    <property type="term" value="F:single-stranded DNA 3'-5' DNA exonuclease activity"/>
    <property type="evidence" value="ECO:0007669"/>
    <property type="project" value="TreeGrafter"/>
</dbReference>
<keyword evidence="3" id="KW-1185">Reference proteome</keyword>
<protein>
    <recommendedName>
        <fullName evidence="4">Replication protein A OB domain-containing protein</fullName>
    </recommendedName>
</protein>
<organism evidence="2 3">
    <name type="scientific">Pleurostoma richardsiae</name>
    <dbReference type="NCBI Taxonomy" id="41990"/>
    <lineage>
        <taxon>Eukaryota</taxon>
        <taxon>Fungi</taxon>
        <taxon>Dikarya</taxon>
        <taxon>Ascomycota</taxon>
        <taxon>Pezizomycotina</taxon>
        <taxon>Sordariomycetes</taxon>
        <taxon>Sordariomycetidae</taxon>
        <taxon>Calosphaeriales</taxon>
        <taxon>Pleurostomataceae</taxon>
        <taxon>Pleurostoma</taxon>
    </lineage>
</organism>
<sequence length="543" mass="60684">MSNPSIQSFYQKDRSSAAPPRASFSCRPDQVDDGLAKDETAVAVGLPTVPWNPQRDYQEVFICQLQNGPERPIKITGRIVNYSTAREIAARRPFLPEGYHFLVIRDDTGVVAIRLMASGSEMYPIEFGRLVTVWTTFAAEYATSSPVYVPSVSLIIPVHLGQYSSSCLKFHDEDQVQLRSCRRTLARHHGQSSTQDRSGPHPHREQSGSTGIIPSSFQQPPEPMNLSQYLSSDEDAVADANVLVCVRSIGPRKSVKPSKREDFVTVVDVMVFDETGACVLKLWGDKSVSANSWRPNQTVLLITNPVCRFRNTGKKDISVGFITLVDVDPVSPDAEWLRQMAAGTAKRESVYVPFLHTKWDMKQVDKTLFTIAEVDEFAREGGEFTGKLNLVVLEMSLMEHLWRGTLCCFECCGIPLYSNKAVAFCRNCSTYRDLTLNPRVIGTLADETGCITTGKLIWSDKALGQFFFQEPNSIGGARDWATADIFRDDATDIQDDNQAWETLTVMDRNSMRAVEEQLQYSRVTLTFGWSPTTGRISILAAEW</sequence>
<dbReference type="SUPFAM" id="SSF50249">
    <property type="entry name" value="Nucleic acid-binding proteins"/>
    <property type="match status" value="1"/>
</dbReference>
<accession>A0AA38RQU3</accession>
<dbReference type="AlphaFoldDB" id="A0AA38RQU3"/>